<dbReference type="OrthoDB" id="3218529at2"/>
<keyword evidence="4" id="KW-1185">Reference proteome</keyword>
<proteinExistence type="predicted"/>
<keyword evidence="2" id="KW-0472">Membrane</keyword>
<organism evidence="3 4">
    <name type="scientific">Parafrankia soli</name>
    <dbReference type="NCBI Taxonomy" id="2599596"/>
    <lineage>
        <taxon>Bacteria</taxon>
        <taxon>Bacillati</taxon>
        <taxon>Actinomycetota</taxon>
        <taxon>Actinomycetes</taxon>
        <taxon>Frankiales</taxon>
        <taxon>Frankiaceae</taxon>
        <taxon>Parafrankia</taxon>
    </lineage>
</organism>
<feature type="region of interest" description="Disordered" evidence="1">
    <location>
        <begin position="93"/>
        <end position="114"/>
    </location>
</feature>
<gene>
    <name evidence="3" type="ORF">BBK14_24170</name>
</gene>
<feature type="transmembrane region" description="Helical" evidence="2">
    <location>
        <begin position="31"/>
        <end position="49"/>
    </location>
</feature>
<keyword evidence="2" id="KW-0812">Transmembrane</keyword>
<evidence type="ECO:0000256" key="2">
    <source>
        <dbReference type="SAM" id="Phobius"/>
    </source>
</evidence>
<sequence length="220" mass="23215">MTTGFAIFLIAAGATLRYALSYRLTGIDLRVLGSIIMLAGGATLLVCLGRGLRPPRRRRPAAVAATLPLPPFPPRSPSADGTTERFWPQAGTERFGTEEPTGFRFPAAGPPPGQHPHAGIPAMWEDLGPSGFPSPAGRVYNPGYPHEGGPEWWGAGESPPRSDVAPGWCDTGPDLGPPQGGEPAAGTPEEPGEHARHLPPRAVWHLDDAGWPDETHRPAG</sequence>
<keyword evidence="2" id="KW-1133">Transmembrane helix</keyword>
<evidence type="ECO:0000313" key="3">
    <source>
        <dbReference type="EMBL" id="OHV23224.1"/>
    </source>
</evidence>
<protein>
    <submittedName>
        <fullName evidence="3">Uncharacterized protein</fullName>
    </submittedName>
</protein>
<feature type="region of interest" description="Disordered" evidence="1">
    <location>
        <begin position="155"/>
        <end position="220"/>
    </location>
</feature>
<accession>A0A1S1PTE7</accession>
<feature type="compositionally biased region" description="Basic and acidic residues" evidence="1">
    <location>
        <begin position="204"/>
        <end position="220"/>
    </location>
</feature>
<evidence type="ECO:0000256" key="1">
    <source>
        <dbReference type="SAM" id="MobiDB-lite"/>
    </source>
</evidence>
<evidence type="ECO:0000313" key="4">
    <source>
        <dbReference type="Proteomes" id="UP000179769"/>
    </source>
</evidence>
<dbReference type="AlphaFoldDB" id="A0A1S1PTE7"/>
<dbReference type="EMBL" id="MAXA01000240">
    <property type="protein sequence ID" value="OHV23224.1"/>
    <property type="molecule type" value="Genomic_DNA"/>
</dbReference>
<comment type="caution">
    <text evidence="3">The sequence shown here is derived from an EMBL/GenBank/DDBJ whole genome shotgun (WGS) entry which is preliminary data.</text>
</comment>
<reference evidence="4" key="1">
    <citation type="submission" date="2016-07" db="EMBL/GenBank/DDBJ databases">
        <title>Frankia sp. NRRL B-16219 Genome sequencing.</title>
        <authorList>
            <person name="Ghodhbane-Gtari F."/>
            <person name="Swanson E."/>
            <person name="Gueddou A."/>
            <person name="Louati M."/>
            <person name="Nouioui I."/>
            <person name="Hezbri K."/>
            <person name="Abebe-Akele F."/>
            <person name="Simpson S."/>
            <person name="Morris K."/>
            <person name="Thomas K."/>
            <person name="Gtari M."/>
            <person name="Tisa L.S."/>
        </authorList>
    </citation>
    <scope>NUCLEOTIDE SEQUENCE [LARGE SCALE GENOMIC DNA]</scope>
    <source>
        <strain evidence="4">NRRL B-16219</strain>
    </source>
</reference>
<dbReference type="Proteomes" id="UP000179769">
    <property type="component" value="Unassembled WGS sequence"/>
</dbReference>
<dbReference type="RefSeq" id="WP_071065824.1">
    <property type="nucleotide sequence ID" value="NZ_MAXA01000240.1"/>
</dbReference>
<name>A0A1S1PTE7_9ACTN</name>